<feature type="transmembrane region" description="Helical" evidence="8">
    <location>
        <begin position="785"/>
        <end position="805"/>
    </location>
</feature>
<accession>A0A8T0IZU1</accession>
<evidence type="ECO:0000259" key="9">
    <source>
        <dbReference type="Pfam" id="PF13962"/>
    </source>
</evidence>
<keyword evidence="4 8" id="KW-1133">Transmembrane helix</keyword>
<evidence type="ECO:0000256" key="3">
    <source>
        <dbReference type="ARBA" id="ARBA00022737"/>
    </source>
</evidence>
<evidence type="ECO:0000256" key="4">
    <source>
        <dbReference type="ARBA" id="ARBA00022989"/>
    </source>
</evidence>
<proteinExistence type="predicted"/>
<keyword evidence="2 8" id="KW-0812">Transmembrane</keyword>
<keyword evidence="11" id="KW-1185">Reference proteome</keyword>
<evidence type="ECO:0000256" key="2">
    <source>
        <dbReference type="ARBA" id="ARBA00022692"/>
    </source>
</evidence>
<evidence type="ECO:0000256" key="7">
    <source>
        <dbReference type="SAM" id="MobiDB-lite"/>
    </source>
</evidence>
<evidence type="ECO:0000313" key="11">
    <source>
        <dbReference type="Proteomes" id="UP000822688"/>
    </source>
</evidence>
<protein>
    <recommendedName>
        <fullName evidence="9">PGG domain-containing protein</fullName>
    </recommendedName>
</protein>
<keyword evidence="6 8" id="KW-0472">Membrane</keyword>
<sequence length="861" mass="95733">MLHQTGPWGVTALHKAVKHGCVRLAKQILVDMFDTEGNCKCDLNGRTSPCLMRDALLRKTYSDGVTAVHIAVVNGSPKMVLLLEWAIDTSRFIQDKRRRIRCISESRVTFRDNVHNSLDDLLHAVDLEIYGLKKFSDVESSVGSPTAEEATVEEPGVDEIATTEDQVTMEEATVTQAADVTELHMGTLAVSESPASPPGGGEGGPSSGRHPPVVPDVTDKDNDGVYNSDVAARVRKVYDLIESVLENSSSANRRIIKELKKECMKHEDFEFSPVAHVFLHFLANIVMNEYNSDYARALGIEVMKEIIQACYHCDVEEGGGGEMLKTLFNLHDPQGRTFLHAAYEDAYEDSVFSEWSLLHQLVSIMESSADGISPPISPATIVECLNARDASGRTLLHYMCIHGITSISKDTRKVLMEKMDFDATVRSLHGRDLETLLEWCYPNLSERCRNPDKFNCKPIHLVALCNSTAVFKKLFSLRHHTIGGFWYEVSPLVVRDDDPSTFLCYGISTPLQIAAYLGRTTLLECMLKHHSKFNSTLDPGLANLPNGVPAIVCAVLTGQVEAIQTILKYPIYDPIVEDRLSGTALHVAVKQSNLKEKDLEHLQILASMHALPSSETFQRLKEDFTRCKGNQIVPRMYTANEKTCINLLLQAGIDIWTPHPRTKQFPTPGPMANDDANTWWYDKVVKEVVDAKTSVSYAANATSVVAALVATASFIGPFQPPLGYSSFDGYIQSDRSHVRVYLVCNSLSFFFSVASILLALLPAIPMPKESLYDELLRSERCLKASAFMLLISIMCVLISFSSASIAVLSSDWYQKQIVVASIVCGGVVCIVVLVVYIIRLLRMLFHWNAGIRRRFAKYMYF</sequence>
<keyword evidence="3" id="KW-0677">Repeat</keyword>
<organism evidence="10 11">
    <name type="scientific">Ceratodon purpureus</name>
    <name type="common">Fire moss</name>
    <name type="synonym">Dicranum purpureum</name>
    <dbReference type="NCBI Taxonomy" id="3225"/>
    <lineage>
        <taxon>Eukaryota</taxon>
        <taxon>Viridiplantae</taxon>
        <taxon>Streptophyta</taxon>
        <taxon>Embryophyta</taxon>
        <taxon>Bryophyta</taxon>
        <taxon>Bryophytina</taxon>
        <taxon>Bryopsida</taxon>
        <taxon>Dicranidae</taxon>
        <taxon>Pseudoditrichales</taxon>
        <taxon>Ditrichaceae</taxon>
        <taxon>Ceratodon</taxon>
    </lineage>
</organism>
<reference evidence="10" key="1">
    <citation type="submission" date="2020-06" db="EMBL/GenBank/DDBJ databases">
        <title>WGS assembly of Ceratodon purpureus strain R40.</title>
        <authorList>
            <person name="Carey S.B."/>
            <person name="Jenkins J."/>
            <person name="Shu S."/>
            <person name="Lovell J.T."/>
            <person name="Sreedasyam A."/>
            <person name="Maumus F."/>
            <person name="Tiley G.P."/>
            <person name="Fernandez-Pozo N."/>
            <person name="Barry K."/>
            <person name="Chen C."/>
            <person name="Wang M."/>
            <person name="Lipzen A."/>
            <person name="Daum C."/>
            <person name="Saski C.A."/>
            <person name="Payton A.C."/>
            <person name="Mcbreen J.C."/>
            <person name="Conrad R.E."/>
            <person name="Kollar L.M."/>
            <person name="Olsson S."/>
            <person name="Huttunen S."/>
            <person name="Landis J.B."/>
            <person name="Wickett N.J."/>
            <person name="Johnson M.G."/>
            <person name="Rensing S.A."/>
            <person name="Grimwood J."/>
            <person name="Schmutz J."/>
            <person name="Mcdaniel S.F."/>
        </authorList>
    </citation>
    <scope>NUCLEOTIDE SEQUENCE</scope>
    <source>
        <strain evidence="10">R40</strain>
    </source>
</reference>
<evidence type="ECO:0000256" key="5">
    <source>
        <dbReference type="ARBA" id="ARBA00023043"/>
    </source>
</evidence>
<feature type="domain" description="PGG" evidence="9">
    <location>
        <begin position="697"/>
        <end position="806"/>
    </location>
</feature>
<dbReference type="PANTHER" id="PTHR24186">
    <property type="entry name" value="PROTEIN PHOSPHATASE 1 REGULATORY SUBUNIT"/>
    <property type="match status" value="1"/>
</dbReference>
<dbReference type="Pfam" id="PF13962">
    <property type="entry name" value="PGG"/>
    <property type="match status" value="1"/>
</dbReference>
<dbReference type="AlphaFoldDB" id="A0A8T0IZU1"/>
<comment type="caution">
    <text evidence="10">The sequence shown here is derived from an EMBL/GenBank/DDBJ whole genome shotgun (WGS) entry which is preliminary data.</text>
</comment>
<dbReference type="PANTHER" id="PTHR24186:SF38">
    <property type="entry name" value="ANKYRIN REPEAT FAMILY PROTEIN"/>
    <property type="match status" value="1"/>
</dbReference>
<dbReference type="InterPro" id="IPR036770">
    <property type="entry name" value="Ankyrin_rpt-contain_sf"/>
</dbReference>
<dbReference type="InterPro" id="IPR002110">
    <property type="entry name" value="Ankyrin_rpt"/>
</dbReference>
<keyword evidence="5" id="KW-0040">ANK repeat</keyword>
<dbReference type="SUPFAM" id="SSF48403">
    <property type="entry name" value="Ankyrin repeat"/>
    <property type="match status" value="1"/>
</dbReference>
<evidence type="ECO:0000313" key="10">
    <source>
        <dbReference type="EMBL" id="KAG0588276.1"/>
    </source>
</evidence>
<feature type="transmembrane region" description="Helical" evidence="8">
    <location>
        <begin position="817"/>
        <end position="838"/>
    </location>
</feature>
<dbReference type="SMART" id="SM00248">
    <property type="entry name" value="ANK"/>
    <property type="match status" value="6"/>
</dbReference>
<comment type="subcellular location">
    <subcellularLocation>
        <location evidence="1">Membrane</location>
        <topology evidence="1">Multi-pass membrane protein</topology>
    </subcellularLocation>
</comment>
<dbReference type="InterPro" id="IPR026961">
    <property type="entry name" value="PGG_dom"/>
</dbReference>
<name>A0A8T0IZU1_CERPU</name>
<dbReference type="Proteomes" id="UP000822688">
    <property type="component" value="Chromosome 2"/>
</dbReference>
<dbReference type="GO" id="GO:0005886">
    <property type="term" value="C:plasma membrane"/>
    <property type="evidence" value="ECO:0007669"/>
    <property type="project" value="TreeGrafter"/>
</dbReference>
<feature type="transmembrane region" description="Helical" evidence="8">
    <location>
        <begin position="740"/>
        <end position="764"/>
    </location>
</feature>
<dbReference type="EMBL" id="CM026422">
    <property type="protein sequence ID" value="KAG0588276.1"/>
    <property type="molecule type" value="Genomic_DNA"/>
</dbReference>
<gene>
    <name evidence="10" type="ORF">KC19_2G231000</name>
</gene>
<evidence type="ECO:0000256" key="1">
    <source>
        <dbReference type="ARBA" id="ARBA00004141"/>
    </source>
</evidence>
<dbReference type="Gene3D" id="1.25.40.20">
    <property type="entry name" value="Ankyrin repeat-containing domain"/>
    <property type="match status" value="2"/>
</dbReference>
<feature type="region of interest" description="Disordered" evidence="7">
    <location>
        <begin position="190"/>
        <end position="225"/>
    </location>
</feature>
<evidence type="ECO:0000256" key="8">
    <source>
        <dbReference type="SAM" id="Phobius"/>
    </source>
</evidence>
<evidence type="ECO:0000256" key="6">
    <source>
        <dbReference type="ARBA" id="ARBA00023136"/>
    </source>
</evidence>